<accession>A0A5C6F2F8</accession>
<dbReference type="Proteomes" id="UP000318288">
    <property type="component" value="Unassembled WGS sequence"/>
</dbReference>
<evidence type="ECO:0000313" key="2">
    <source>
        <dbReference type="EMBL" id="TWU54710.1"/>
    </source>
</evidence>
<sequence>MKTKRKTTEKVSRSYVDARRREQNANAILFLILYAVIMTYAAILSTT</sequence>
<proteinExistence type="predicted"/>
<name>A0A5C6F2F8_9BACT</name>
<evidence type="ECO:0000313" key="3">
    <source>
        <dbReference type="Proteomes" id="UP000318288"/>
    </source>
</evidence>
<evidence type="ECO:0000256" key="1">
    <source>
        <dbReference type="SAM" id="Phobius"/>
    </source>
</evidence>
<comment type="caution">
    <text evidence="2">The sequence shown here is derived from an EMBL/GenBank/DDBJ whole genome shotgun (WGS) entry which is preliminary data.</text>
</comment>
<dbReference type="AlphaFoldDB" id="A0A5C6F2F8"/>
<gene>
    <name evidence="2" type="ORF">Poly51_34290</name>
</gene>
<keyword evidence="1" id="KW-0472">Membrane</keyword>
<reference evidence="2 3" key="1">
    <citation type="submission" date="2019-02" db="EMBL/GenBank/DDBJ databases">
        <title>Deep-cultivation of Planctomycetes and their phenomic and genomic characterization uncovers novel biology.</title>
        <authorList>
            <person name="Wiegand S."/>
            <person name="Jogler M."/>
            <person name="Boedeker C."/>
            <person name="Pinto D."/>
            <person name="Vollmers J."/>
            <person name="Rivas-Marin E."/>
            <person name="Kohn T."/>
            <person name="Peeters S.H."/>
            <person name="Heuer A."/>
            <person name="Rast P."/>
            <person name="Oberbeckmann S."/>
            <person name="Bunk B."/>
            <person name="Jeske O."/>
            <person name="Meyerdierks A."/>
            <person name="Storesund J.E."/>
            <person name="Kallscheuer N."/>
            <person name="Luecker S."/>
            <person name="Lage O.M."/>
            <person name="Pohl T."/>
            <person name="Merkel B.J."/>
            <person name="Hornburger P."/>
            <person name="Mueller R.-W."/>
            <person name="Bruemmer F."/>
            <person name="Labrenz M."/>
            <person name="Spormann A.M."/>
            <person name="Op Den Camp H."/>
            <person name="Overmann J."/>
            <person name="Amann R."/>
            <person name="Jetten M.S.M."/>
            <person name="Mascher T."/>
            <person name="Medema M.H."/>
            <person name="Devos D.P."/>
            <person name="Kaster A.-K."/>
            <person name="Ovreas L."/>
            <person name="Rohde M."/>
            <person name="Galperin M.Y."/>
            <person name="Jogler C."/>
        </authorList>
    </citation>
    <scope>NUCLEOTIDE SEQUENCE [LARGE SCALE GENOMIC DNA]</scope>
    <source>
        <strain evidence="2 3">Poly51</strain>
    </source>
</reference>
<protein>
    <submittedName>
        <fullName evidence="2">Uncharacterized protein</fullName>
    </submittedName>
</protein>
<keyword evidence="1" id="KW-1133">Transmembrane helix</keyword>
<feature type="transmembrane region" description="Helical" evidence="1">
    <location>
        <begin position="27"/>
        <end position="45"/>
    </location>
</feature>
<organism evidence="2 3">
    <name type="scientific">Rubripirellula tenax</name>
    <dbReference type="NCBI Taxonomy" id="2528015"/>
    <lineage>
        <taxon>Bacteria</taxon>
        <taxon>Pseudomonadati</taxon>
        <taxon>Planctomycetota</taxon>
        <taxon>Planctomycetia</taxon>
        <taxon>Pirellulales</taxon>
        <taxon>Pirellulaceae</taxon>
        <taxon>Rubripirellula</taxon>
    </lineage>
</organism>
<keyword evidence="1" id="KW-0812">Transmembrane</keyword>
<keyword evidence="3" id="KW-1185">Reference proteome</keyword>
<dbReference type="EMBL" id="SJPW01000004">
    <property type="protein sequence ID" value="TWU54710.1"/>
    <property type="molecule type" value="Genomic_DNA"/>
</dbReference>